<gene>
    <name evidence="2" type="ORF">D4764_14G0002760</name>
</gene>
<feature type="compositionally biased region" description="Basic and acidic residues" evidence="1">
    <location>
        <begin position="206"/>
        <end position="215"/>
    </location>
</feature>
<feature type="region of interest" description="Disordered" evidence="1">
    <location>
        <begin position="266"/>
        <end position="382"/>
    </location>
</feature>
<name>A0A5C6P4I7_9TELE</name>
<dbReference type="PANTHER" id="PTHR14726:SF1">
    <property type="entry name" value="JHY PROTEIN HOMOLOG"/>
    <property type="match status" value="1"/>
</dbReference>
<feature type="region of interest" description="Disordered" evidence="1">
    <location>
        <begin position="479"/>
        <end position="499"/>
    </location>
</feature>
<dbReference type="PANTHER" id="PTHR14726">
    <property type="entry name" value="JHY PROTEIN HOMOLOG"/>
    <property type="match status" value="1"/>
</dbReference>
<accession>A0A5C6P4I7</accession>
<comment type="caution">
    <text evidence="2">The sequence shown here is derived from an EMBL/GenBank/DDBJ whole genome shotgun (WGS) entry which is preliminary data.</text>
</comment>
<feature type="compositionally biased region" description="Polar residues" evidence="1">
    <location>
        <begin position="297"/>
        <end position="309"/>
    </location>
</feature>
<evidence type="ECO:0008006" key="4">
    <source>
        <dbReference type="Google" id="ProtNLM"/>
    </source>
</evidence>
<protein>
    <recommendedName>
        <fullName evidence="4">Jhy protein-like protein</fullName>
    </recommendedName>
</protein>
<feature type="compositionally biased region" description="Polar residues" evidence="1">
    <location>
        <begin position="175"/>
        <end position="205"/>
    </location>
</feature>
<dbReference type="EMBL" id="RHFK02000006">
    <property type="protein sequence ID" value="TWW74275.1"/>
    <property type="molecule type" value="Genomic_DNA"/>
</dbReference>
<evidence type="ECO:0000256" key="1">
    <source>
        <dbReference type="SAM" id="MobiDB-lite"/>
    </source>
</evidence>
<dbReference type="Proteomes" id="UP000324091">
    <property type="component" value="Chromosome 14"/>
</dbReference>
<reference evidence="2 3" key="1">
    <citation type="submission" date="2019-04" db="EMBL/GenBank/DDBJ databases">
        <title>Chromosome genome assembly for Takifugu flavidus.</title>
        <authorList>
            <person name="Xiao S."/>
        </authorList>
    </citation>
    <scope>NUCLEOTIDE SEQUENCE [LARGE SCALE GENOMIC DNA]</scope>
    <source>
        <strain evidence="2">HTHZ2018</strain>
        <tissue evidence="2">Muscle</tissue>
    </source>
</reference>
<feature type="region of interest" description="Disordered" evidence="1">
    <location>
        <begin position="124"/>
        <end position="144"/>
    </location>
</feature>
<feature type="compositionally biased region" description="Basic and acidic residues" evidence="1">
    <location>
        <begin position="286"/>
        <end position="296"/>
    </location>
</feature>
<evidence type="ECO:0000313" key="2">
    <source>
        <dbReference type="EMBL" id="TWW74275.1"/>
    </source>
</evidence>
<evidence type="ECO:0000313" key="3">
    <source>
        <dbReference type="Proteomes" id="UP000324091"/>
    </source>
</evidence>
<organism evidence="2 3">
    <name type="scientific">Takifugu flavidus</name>
    <name type="common">sansaifugu</name>
    <dbReference type="NCBI Taxonomy" id="433684"/>
    <lineage>
        <taxon>Eukaryota</taxon>
        <taxon>Metazoa</taxon>
        <taxon>Chordata</taxon>
        <taxon>Craniata</taxon>
        <taxon>Vertebrata</taxon>
        <taxon>Euteleostomi</taxon>
        <taxon>Actinopterygii</taxon>
        <taxon>Neopterygii</taxon>
        <taxon>Teleostei</taxon>
        <taxon>Neoteleostei</taxon>
        <taxon>Acanthomorphata</taxon>
        <taxon>Eupercaria</taxon>
        <taxon>Tetraodontiformes</taxon>
        <taxon>Tetradontoidea</taxon>
        <taxon>Tetraodontidae</taxon>
        <taxon>Takifugu</taxon>
    </lineage>
</organism>
<dbReference type="GO" id="GO:0035082">
    <property type="term" value="P:axoneme assembly"/>
    <property type="evidence" value="ECO:0007669"/>
    <property type="project" value="TreeGrafter"/>
</dbReference>
<dbReference type="AlphaFoldDB" id="A0A5C6P4I7"/>
<keyword evidence="3" id="KW-1185">Reference proteome</keyword>
<feature type="compositionally biased region" description="Low complexity" evidence="1">
    <location>
        <begin position="275"/>
        <end position="285"/>
    </location>
</feature>
<sequence>MEIGVSLKKKSQELKTGLTGPVVLSSQWDSDTESLAREKTHQQRLHRSTKHAMHNLLGSVSSEGARGRNTAAEPGCGNEFEDLQIYDSLEVVESLHGSKTPPLLLAHVNKLEARGATCRALSGDRAVSYSSDATPEEASRNRAAKKGGYSYVIDSTIPAVVAGSEQPFHLHPQNGPRSSVTSTDSQLRSQLTDLSGPSSVSNDTPSQRERWERQRKTSVANKKPQQVKVDIVTNNKVTLGRSTKNQGSYLKTHALKHDLPFKVTQVDREEREQRGSSSSLSQLSEHVPEMRVDLRDSQSSLCTTSSQPTHDLHASPLLGPVPQQHGSLPRQEDSQLQQPYLRDLGGRPPPRLTSIPGSYKVLPPIEKPGSREGCEQSAGQSASTLSDSYLLQQFKTRVSYKAYTLKDYKQLKPDIELRGLGPDYRNIEKTAEKMRRQKQYANTVREQNKNINRKPFIPTKEPKDNDQKVPRRKALEYAKTIARPSAPQQPRSNQAPRPRAFIEGLNVSDLSRLEVLKKRHEEEKMAFALLTK</sequence>
<feature type="compositionally biased region" description="Polar residues" evidence="1">
    <location>
        <begin position="486"/>
        <end position="495"/>
    </location>
</feature>
<dbReference type="InterPro" id="IPR027968">
    <property type="entry name" value="JHY"/>
</dbReference>
<feature type="region of interest" description="Disordered" evidence="1">
    <location>
        <begin position="166"/>
        <end position="227"/>
    </location>
</feature>
<dbReference type="Pfam" id="PF15261">
    <property type="entry name" value="JHY"/>
    <property type="match status" value="1"/>
</dbReference>
<proteinExistence type="predicted"/>